<dbReference type="InterPro" id="IPR017475">
    <property type="entry name" value="EPS_sugar_tfrase"/>
</dbReference>
<reference evidence="9 11" key="2">
    <citation type="submission" date="2018-10" db="EMBL/GenBank/DDBJ databases">
        <title>Whole Genome of Vibrio owensii strain 170502, isolated from Acute Hepatopancreatic Necrosis Disease (AHPND) shrimp.</title>
        <authorList>
            <person name="Yan M."/>
            <person name="Wang X."/>
            <person name="Wang Y."/>
        </authorList>
    </citation>
    <scope>NUCLEOTIDE SEQUENCE [LARGE SCALE GENOMIC DNA]</scope>
    <source>
        <strain evidence="9 11">1700302</strain>
    </source>
</reference>
<feature type="transmembrane region" description="Helical" evidence="7">
    <location>
        <begin position="21"/>
        <end position="38"/>
    </location>
</feature>
<dbReference type="InterPro" id="IPR017473">
    <property type="entry name" value="Undecaprenyl-P_gluc_Ptfrase"/>
</dbReference>
<dbReference type="Pfam" id="PF02397">
    <property type="entry name" value="Bac_transf"/>
    <property type="match status" value="1"/>
</dbReference>
<feature type="transmembrane region" description="Helical" evidence="7">
    <location>
        <begin position="44"/>
        <end position="61"/>
    </location>
</feature>
<keyword evidence="6 7" id="KW-0472">Membrane</keyword>
<comment type="subcellular location">
    <subcellularLocation>
        <location evidence="1">Membrane</location>
        <topology evidence="1">Multi-pass membrane protein</topology>
    </subcellularLocation>
</comment>
<dbReference type="PANTHER" id="PTHR30576:SF21">
    <property type="entry name" value="UDP-GLUCOSE:UNDECAPRENYL-PHOSPHATE GLUCOSE-1-PHOSPHATE TRANSFERASE"/>
    <property type="match status" value="1"/>
</dbReference>
<proteinExistence type="inferred from homology"/>
<name>A0AAP9GGM3_9VIBR</name>
<evidence type="ECO:0000313" key="10">
    <source>
        <dbReference type="EMBL" id="QGH49637.1"/>
    </source>
</evidence>
<dbReference type="EC" id="2.7.8.31" evidence="10"/>
<dbReference type="NCBIfam" id="TIGR03025">
    <property type="entry name" value="EPS_sugtrans"/>
    <property type="match status" value="1"/>
</dbReference>
<sequence>MILKEHQVKNAEYENSTVLKFIDVSVIVATLFSISQWYTGSVGNNYFILAGMVSVIYLLIAESTDLYRNQDFTTTIFKIKRIIMSWASSILIILMFAFFSKTSELQSRVVVGSWCLLAPYLLCSLRVGIRFTKKYLLKREAYKHKAIVIGATKSGKDIANAIQLNDALLTFEGIYDDQSTQANNGDEQTPTSDKTVAYPLKGDIEQALVLAKQSKIRHVFIAMSPLTEGSVKRLIQRFTDTTARVYVVPDIQTFDLMQSRWRNINGVPAISIHDTPFSGVTSLIKRVEDIVVASLIIAMISPVLLAVAFGVKLSSPGPVIFKQYRYGLDGKKIKVWKFRSMKAQDNGAVVKQATKNDPRVTKFGAFIRRTSLDELPQFFNVLQGRMSIVGPRPHAVAHNEEYRTIVSRYMLRHKVKPGITGLAQISGYRGETDTLEKMEKRVEYDLRYIRTWTLWLDIKIIFLTVFKGFVGKTAY</sequence>
<evidence type="ECO:0000259" key="8">
    <source>
        <dbReference type="Pfam" id="PF02397"/>
    </source>
</evidence>
<feature type="transmembrane region" description="Helical" evidence="7">
    <location>
        <begin position="290"/>
        <end position="311"/>
    </location>
</feature>
<feature type="domain" description="Bacterial sugar transferase" evidence="8">
    <location>
        <begin position="285"/>
        <end position="468"/>
    </location>
</feature>
<dbReference type="RefSeq" id="WP_054824496.1">
    <property type="nucleotide sequence ID" value="NZ_CP033138.1"/>
</dbReference>
<dbReference type="GO" id="GO:0009242">
    <property type="term" value="P:colanic acid biosynthetic process"/>
    <property type="evidence" value="ECO:0007669"/>
    <property type="project" value="TreeGrafter"/>
</dbReference>
<gene>
    <name evidence="10" type="ORF">APZ19_21325</name>
    <name evidence="9" type="ORF">D0812_24335</name>
</gene>
<keyword evidence="4 7" id="KW-0812">Transmembrane</keyword>
<dbReference type="EMBL" id="CP045860">
    <property type="protein sequence ID" value="QGH49637.1"/>
    <property type="molecule type" value="Genomic_DNA"/>
</dbReference>
<keyword evidence="11" id="KW-1185">Reference proteome</keyword>
<dbReference type="GO" id="GO:0016020">
    <property type="term" value="C:membrane"/>
    <property type="evidence" value="ECO:0007669"/>
    <property type="project" value="UniProtKB-SubCell"/>
</dbReference>
<keyword evidence="5 7" id="KW-1133">Transmembrane helix</keyword>
<evidence type="ECO:0000256" key="1">
    <source>
        <dbReference type="ARBA" id="ARBA00004141"/>
    </source>
</evidence>
<dbReference type="Pfam" id="PF13727">
    <property type="entry name" value="CoA_binding_3"/>
    <property type="match status" value="1"/>
</dbReference>
<dbReference type="Gene3D" id="3.40.50.720">
    <property type="entry name" value="NAD(P)-binding Rossmann-like Domain"/>
    <property type="match status" value="1"/>
</dbReference>
<reference evidence="10" key="3">
    <citation type="submission" date="2019-11" db="EMBL/GenBank/DDBJ databases">
        <title>Complete genome sequence of Vibrio owensii SH-14 isolated from shrimp with acute hepatopancreatic necrosis diease.</title>
        <authorList>
            <person name="Liang X."/>
            <person name="Wang Y."/>
        </authorList>
    </citation>
    <scope>NUCLEOTIDE SEQUENCE</scope>
    <source>
        <strain evidence="10">SH14</strain>
    </source>
</reference>
<evidence type="ECO:0000256" key="2">
    <source>
        <dbReference type="ARBA" id="ARBA00006464"/>
    </source>
</evidence>
<reference evidence="10 12" key="1">
    <citation type="journal article" date="2015" name="Genome Announc.">
        <title>Draft Genome Sequence of Vibrio owensii Strain SH-14, Which Causes Shrimp Acute Hepatopancreatic Necrosis Disease.</title>
        <authorList>
            <person name="Liu L."/>
            <person name="Xiao J."/>
            <person name="Xia X."/>
            <person name="Pan Y."/>
            <person name="Yan S."/>
            <person name="Wang Y."/>
        </authorList>
    </citation>
    <scope>NUCLEOTIDE SEQUENCE [LARGE SCALE GENOMIC DNA]</scope>
    <source>
        <strain evidence="10 12">SH14</strain>
    </source>
</reference>
<dbReference type="EMBL" id="CP033138">
    <property type="protein sequence ID" value="AYO17495.1"/>
    <property type="molecule type" value="Genomic_DNA"/>
</dbReference>
<evidence type="ECO:0000256" key="6">
    <source>
        <dbReference type="ARBA" id="ARBA00023136"/>
    </source>
</evidence>
<comment type="similarity">
    <text evidence="2">Belongs to the bacterial sugar transferase family.</text>
</comment>
<dbReference type="Proteomes" id="UP000390336">
    <property type="component" value="Chromosome 2"/>
</dbReference>
<dbReference type="InterPro" id="IPR003362">
    <property type="entry name" value="Bact_transf"/>
</dbReference>
<dbReference type="PANTHER" id="PTHR30576">
    <property type="entry name" value="COLANIC BIOSYNTHESIS UDP-GLUCOSE LIPID CARRIER TRANSFERASE"/>
    <property type="match status" value="1"/>
</dbReference>
<evidence type="ECO:0000313" key="12">
    <source>
        <dbReference type="Proteomes" id="UP000390336"/>
    </source>
</evidence>
<organism evidence="10 12">
    <name type="scientific">Vibrio owensii</name>
    <dbReference type="NCBI Taxonomy" id="696485"/>
    <lineage>
        <taxon>Bacteria</taxon>
        <taxon>Pseudomonadati</taxon>
        <taxon>Pseudomonadota</taxon>
        <taxon>Gammaproteobacteria</taxon>
        <taxon>Vibrionales</taxon>
        <taxon>Vibrionaceae</taxon>
        <taxon>Vibrio</taxon>
    </lineage>
</organism>
<evidence type="ECO:0000256" key="4">
    <source>
        <dbReference type="ARBA" id="ARBA00022692"/>
    </source>
</evidence>
<dbReference type="AlphaFoldDB" id="A0AAP9GGM3"/>
<evidence type="ECO:0000256" key="3">
    <source>
        <dbReference type="ARBA" id="ARBA00022679"/>
    </source>
</evidence>
<evidence type="ECO:0000256" key="7">
    <source>
        <dbReference type="SAM" id="Phobius"/>
    </source>
</evidence>
<feature type="transmembrane region" description="Helical" evidence="7">
    <location>
        <begin position="82"/>
        <end position="99"/>
    </location>
</feature>
<keyword evidence="3 10" id="KW-0808">Transferase</keyword>
<dbReference type="GO" id="GO:0089702">
    <property type="term" value="F:undecaprenyl-phosphate glucose phosphotransferase activity"/>
    <property type="evidence" value="ECO:0007669"/>
    <property type="project" value="UniProtKB-EC"/>
</dbReference>
<evidence type="ECO:0000313" key="11">
    <source>
        <dbReference type="Proteomes" id="UP000272136"/>
    </source>
</evidence>
<evidence type="ECO:0000313" key="9">
    <source>
        <dbReference type="EMBL" id="AYO17495.1"/>
    </source>
</evidence>
<accession>A0AAP9GGM3</accession>
<dbReference type="NCBIfam" id="TIGR03023">
    <property type="entry name" value="WcaJ_sugtrans"/>
    <property type="match status" value="1"/>
</dbReference>
<evidence type="ECO:0000256" key="5">
    <source>
        <dbReference type="ARBA" id="ARBA00022989"/>
    </source>
</evidence>
<protein>
    <submittedName>
        <fullName evidence="10">Undecaprenyl-phosphate glucose phosphotransferase</fullName>
        <ecNumber evidence="10">2.7.8.31</ecNumber>
    </submittedName>
</protein>
<dbReference type="Proteomes" id="UP000272136">
    <property type="component" value="Chromosome 2"/>
</dbReference>
<feature type="transmembrane region" description="Helical" evidence="7">
    <location>
        <begin position="111"/>
        <end position="129"/>
    </location>
</feature>